<dbReference type="Gene3D" id="2.40.170.20">
    <property type="entry name" value="TonB-dependent receptor, beta-barrel domain"/>
    <property type="match status" value="1"/>
</dbReference>
<evidence type="ECO:0000256" key="2">
    <source>
        <dbReference type="ARBA" id="ARBA00023136"/>
    </source>
</evidence>
<organism evidence="5 6">
    <name type="scientific">Noviherbaspirillum sedimenti</name>
    <dbReference type="NCBI Taxonomy" id="2320865"/>
    <lineage>
        <taxon>Bacteria</taxon>
        <taxon>Pseudomonadati</taxon>
        <taxon>Pseudomonadota</taxon>
        <taxon>Betaproteobacteria</taxon>
        <taxon>Burkholderiales</taxon>
        <taxon>Oxalobacteraceae</taxon>
        <taxon>Noviherbaspirillum</taxon>
    </lineage>
</organism>
<sequence length="110" mass="12223">MPGPENRQAGADRCSRHGSPEAAADRIRADCRSQTKPITLSSTLVNAKLGYAITKDIKLMAEVLNLFNRKISDIDYFYKSQLRNEAAPVSDIHTHPAEPRALRVGLIMNF</sequence>
<dbReference type="GO" id="GO:0009279">
    <property type="term" value="C:cell outer membrane"/>
    <property type="evidence" value="ECO:0007669"/>
    <property type="project" value="UniProtKB-SubCell"/>
</dbReference>
<comment type="subcellular location">
    <subcellularLocation>
        <location evidence="1">Cell outer membrane</location>
    </subcellularLocation>
</comment>
<gene>
    <name evidence="5" type="ORF">D3878_03490</name>
</gene>
<comment type="caution">
    <text evidence="5">The sequence shown here is derived from an EMBL/GenBank/DDBJ whole genome shotgun (WGS) entry which is preliminary data.</text>
</comment>
<name>A0A3A3GPD6_9BURK</name>
<keyword evidence="3" id="KW-0998">Cell outer membrane</keyword>
<evidence type="ECO:0000256" key="4">
    <source>
        <dbReference type="SAM" id="MobiDB-lite"/>
    </source>
</evidence>
<dbReference type="InterPro" id="IPR036942">
    <property type="entry name" value="Beta-barrel_TonB_sf"/>
</dbReference>
<evidence type="ECO:0000256" key="3">
    <source>
        <dbReference type="ARBA" id="ARBA00023237"/>
    </source>
</evidence>
<evidence type="ECO:0000256" key="1">
    <source>
        <dbReference type="ARBA" id="ARBA00004442"/>
    </source>
</evidence>
<keyword evidence="6" id="KW-1185">Reference proteome</keyword>
<keyword evidence="5" id="KW-0675">Receptor</keyword>
<reference evidence="6" key="1">
    <citation type="submission" date="2018-09" db="EMBL/GenBank/DDBJ databases">
        <authorList>
            <person name="Zhu H."/>
        </authorList>
    </citation>
    <scope>NUCLEOTIDE SEQUENCE [LARGE SCALE GENOMIC DNA]</scope>
    <source>
        <strain evidence="6">K1S02-23</strain>
    </source>
</reference>
<dbReference type="SUPFAM" id="SSF56935">
    <property type="entry name" value="Porins"/>
    <property type="match status" value="1"/>
</dbReference>
<feature type="region of interest" description="Disordered" evidence="4">
    <location>
        <begin position="1"/>
        <end position="28"/>
    </location>
</feature>
<accession>A0A3A3GPD6</accession>
<dbReference type="EMBL" id="QYUQ01000002">
    <property type="protein sequence ID" value="RJG04196.1"/>
    <property type="molecule type" value="Genomic_DNA"/>
</dbReference>
<dbReference type="OrthoDB" id="99480at2"/>
<dbReference type="Proteomes" id="UP000266327">
    <property type="component" value="Unassembled WGS sequence"/>
</dbReference>
<evidence type="ECO:0000313" key="5">
    <source>
        <dbReference type="EMBL" id="RJG04196.1"/>
    </source>
</evidence>
<evidence type="ECO:0000313" key="6">
    <source>
        <dbReference type="Proteomes" id="UP000266327"/>
    </source>
</evidence>
<proteinExistence type="predicted"/>
<keyword evidence="2" id="KW-0472">Membrane</keyword>
<feature type="compositionally biased region" description="Basic and acidic residues" evidence="4">
    <location>
        <begin position="13"/>
        <end position="28"/>
    </location>
</feature>
<protein>
    <submittedName>
        <fullName evidence="5">TonB-dependent receptor</fullName>
    </submittedName>
</protein>
<dbReference type="AlphaFoldDB" id="A0A3A3GPD6"/>